<dbReference type="Proteomes" id="UP001141806">
    <property type="component" value="Unassembled WGS sequence"/>
</dbReference>
<keyword evidence="7" id="KW-1185">Reference proteome</keyword>
<dbReference type="GO" id="GO:0042594">
    <property type="term" value="P:response to starvation"/>
    <property type="evidence" value="ECO:0007669"/>
    <property type="project" value="UniProtKB-ARBA"/>
</dbReference>
<dbReference type="PANTHER" id="PTHR13935">
    <property type="entry name" value="ACHAETE-SCUTE TRANSCRIPTION FACTOR-RELATED"/>
    <property type="match status" value="1"/>
</dbReference>
<dbReference type="PANTHER" id="PTHR13935:SF41">
    <property type="entry name" value="TRANSCRIPTION FACTOR ORG2-RELATED"/>
    <property type="match status" value="1"/>
</dbReference>
<reference evidence="6" key="1">
    <citation type="journal article" date="2023" name="Plant J.">
        <title>The genome of the king protea, Protea cynaroides.</title>
        <authorList>
            <person name="Chang J."/>
            <person name="Duong T.A."/>
            <person name="Schoeman C."/>
            <person name="Ma X."/>
            <person name="Roodt D."/>
            <person name="Barker N."/>
            <person name="Li Z."/>
            <person name="Van de Peer Y."/>
            <person name="Mizrachi E."/>
        </authorList>
    </citation>
    <scope>NUCLEOTIDE SEQUENCE</scope>
    <source>
        <tissue evidence="6">Young leaves</tissue>
    </source>
</reference>
<dbReference type="GO" id="GO:0090575">
    <property type="term" value="C:RNA polymerase II transcription regulator complex"/>
    <property type="evidence" value="ECO:0007669"/>
    <property type="project" value="TreeGrafter"/>
</dbReference>
<protein>
    <recommendedName>
        <fullName evidence="5">BHLH domain-containing protein</fullName>
    </recommendedName>
</protein>
<evidence type="ECO:0000259" key="5">
    <source>
        <dbReference type="PROSITE" id="PS50888"/>
    </source>
</evidence>
<evidence type="ECO:0000256" key="1">
    <source>
        <dbReference type="ARBA" id="ARBA00023015"/>
    </source>
</evidence>
<dbReference type="GO" id="GO:0046983">
    <property type="term" value="F:protein dimerization activity"/>
    <property type="evidence" value="ECO:0007669"/>
    <property type="project" value="InterPro"/>
</dbReference>
<evidence type="ECO:0000256" key="4">
    <source>
        <dbReference type="ARBA" id="ARBA00023242"/>
    </source>
</evidence>
<dbReference type="InterPro" id="IPR015660">
    <property type="entry name" value="MASH1/Ascl1a-like"/>
</dbReference>
<evidence type="ECO:0000313" key="6">
    <source>
        <dbReference type="EMBL" id="KAJ4971287.1"/>
    </source>
</evidence>
<evidence type="ECO:0000256" key="2">
    <source>
        <dbReference type="ARBA" id="ARBA00023125"/>
    </source>
</evidence>
<proteinExistence type="predicted"/>
<comment type="caution">
    <text evidence="6">The sequence shown here is derived from an EMBL/GenBank/DDBJ whole genome shotgun (WGS) entry which is preliminary data.</text>
</comment>
<keyword evidence="4" id="KW-0539">Nucleus</keyword>
<keyword evidence="3" id="KW-0804">Transcription</keyword>
<sequence length="251" mass="28763">MLTDSPFSTLTLPFEVPMNHNQQKTGNESVINSCNHRETESSESFPLLPDTEIVKKLSHNASERDRRKRLNDLFFSLRSLIPRTDRSKKLSIPATVSCALKYIPELQKQVQKLMQRKEEILETIYKRRESILPHKQRKSTGIRNIFPVVTVNQVEGKDYVIQISTLKAKNIPLSVILQDFEKEGFHVLNASAFNSCGKMVCYNLHLQAKETGILECEMLSQQLMSLYQNQGELQSQSFNVDILRGGLQIQL</sequence>
<keyword evidence="1" id="KW-0805">Transcription regulation</keyword>
<feature type="domain" description="BHLH" evidence="5">
    <location>
        <begin position="54"/>
        <end position="106"/>
    </location>
</feature>
<dbReference type="SMART" id="SM00353">
    <property type="entry name" value="HLH"/>
    <property type="match status" value="1"/>
</dbReference>
<organism evidence="6 7">
    <name type="scientific">Protea cynaroides</name>
    <dbReference type="NCBI Taxonomy" id="273540"/>
    <lineage>
        <taxon>Eukaryota</taxon>
        <taxon>Viridiplantae</taxon>
        <taxon>Streptophyta</taxon>
        <taxon>Embryophyta</taxon>
        <taxon>Tracheophyta</taxon>
        <taxon>Spermatophyta</taxon>
        <taxon>Magnoliopsida</taxon>
        <taxon>Proteales</taxon>
        <taxon>Proteaceae</taxon>
        <taxon>Protea</taxon>
    </lineage>
</organism>
<dbReference type="PROSITE" id="PS50888">
    <property type="entry name" value="BHLH"/>
    <property type="match status" value="1"/>
</dbReference>
<dbReference type="InterPro" id="IPR036638">
    <property type="entry name" value="HLH_DNA-bd_sf"/>
</dbReference>
<keyword evidence="2" id="KW-0238">DNA-binding</keyword>
<dbReference type="GO" id="GO:0000981">
    <property type="term" value="F:DNA-binding transcription factor activity, RNA polymerase II-specific"/>
    <property type="evidence" value="ECO:0007669"/>
    <property type="project" value="TreeGrafter"/>
</dbReference>
<dbReference type="Pfam" id="PF00010">
    <property type="entry name" value="HLH"/>
    <property type="match status" value="1"/>
</dbReference>
<name>A0A9Q0KIP1_9MAGN</name>
<evidence type="ECO:0000313" key="7">
    <source>
        <dbReference type="Proteomes" id="UP001141806"/>
    </source>
</evidence>
<dbReference type="FunFam" id="4.10.280.10:FF:000074">
    <property type="entry name" value="Transcription factor ORG2"/>
    <property type="match status" value="1"/>
</dbReference>
<dbReference type="OrthoDB" id="6106870at2759"/>
<gene>
    <name evidence="6" type="ORF">NE237_004386</name>
</gene>
<dbReference type="EMBL" id="JAMYWD010000005">
    <property type="protein sequence ID" value="KAJ4971287.1"/>
    <property type="molecule type" value="Genomic_DNA"/>
</dbReference>
<evidence type="ECO:0000256" key="3">
    <source>
        <dbReference type="ARBA" id="ARBA00023163"/>
    </source>
</evidence>
<dbReference type="SUPFAM" id="SSF47459">
    <property type="entry name" value="HLH, helix-loop-helix DNA-binding domain"/>
    <property type="match status" value="1"/>
</dbReference>
<dbReference type="InterPro" id="IPR011598">
    <property type="entry name" value="bHLH_dom"/>
</dbReference>
<accession>A0A9Q0KIP1</accession>
<dbReference type="CDD" id="cd18914">
    <property type="entry name" value="bHLH_AtORG2_like"/>
    <property type="match status" value="1"/>
</dbReference>
<dbReference type="AlphaFoldDB" id="A0A9Q0KIP1"/>
<dbReference type="Gene3D" id="4.10.280.10">
    <property type="entry name" value="Helix-loop-helix DNA-binding domain"/>
    <property type="match status" value="1"/>
</dbReference>
<dbReference type="GO" id="GO:0000977">
    <property type="term" value="F:RNA polymerase II transcription regulatory region sequence-specific DNA binding"/>
    <property type="evidence" value="ECO:0007669"/>
    <property type="project" value="TreeGrafter"/>
</dbReference>